<dbReference type="OrthoDB" id="3178130at2"/>
<dbReference type="AlphaFoldDB" id="A0A2A4FP59"/>
<dbReference type="Proteomes" id="UP000218934">
    <property type="component" value="Unassembled WGS sequence"/>
</dbReference>
<dbReference type="InterPro" id="IPR003953">
    <property type="entry name" value="FAD-dep_OxRdtase_2_FAD-bd"/>
</dbReference>
<feature type="domain" description="FAD-dependent oxidoreductase 2 FAD-binding" evidence="5">
    <location>
        <begin position="39"/>
        <end position="559"/>
    </location>
</feature>
<keyword evidence="7" id="KW-1185">Reference proteome</keyword>
<dbReference type="Pfam" id="PF00890">
    <property type="entry name" value="FAD_binding_2"/>
    <property type="match status" value="1"/>
</dbReference>
<sequence>MACCRRLVGSDAFHVRPEGAAYLTYRCWEGYVPWDIETDLVVVGSGGGACCAALVGRSSGKDVLVVEKLAMFGGSTAYSGGIVWVPMNRFLKSADTFEKAREYLDSVIGDIGRASTPAIRDAYVRQSRNMICFLETFGIQFEHARMPDYYSTAPGGLDEGRSILCPLFDLNRLGEWSDRVARFQGWPPLPLKANEACDLTLVRRSWAGKLMATKLAWRMFWQKLTGQRLRGMGNALQGQMLKAALDNGVEIWREAPMTKLVEEGGNVAGIVVRRNGRDVRIRARHGVLLNSGGFSRSDAMRRRYQPSLGTTAWTAANPGDTGEAIEAAQHVGAAIDLMDAAIWVPASFHPDGEFGGFHVPNDAGKPHCIIVDAQGRRFANEAQSYNDFGYAMRNCNAVPAWAIIESRHRDYYSWGIAMPGRTPDSWFSSGYMKVADTLDQLATQCGIDSAGLAKTVARFNHFVANGSDTDFRRGERAFDRANAADPNYALNPCLGAIERGPFYAVKIVTADVGTQGGVIVDEYARVLRDDGSPIGKLYAAGNCTASMTGRSYPGAGVSIGKSFTFAYIAARHAFGIAEEG</sequence>
<evidence type="ECO:0000256" key="3">
    <source>
        <dbReference type="ARBA" id="ARBA00022827"/>
    </source>
</evidence>
<keyword evidence="2" id="KW-0285">Flavoprotein</keyword>
<dbReference type="GO" id="GO:0008202">
    <property type="term" value="P:steroid metabolic process"/>
    <property type="evidence" value="ECO:0007669"/>
    <property type="project" value="UniProtKB-ARBA"/>
</dbReference>
<dbReference type="Gene3D" id="3.50.50.60">
    <property type="entry name" value="FAD/NAD(P)-binding domain"/>
    <property type="match status" value="2"/>
</dbReference>
<dbReference type="KEGG" id="rdi:CMV14_07470"/>
<dbReference type="InterPro" id="IPR027477">
    <property type="entry name" value="Succ_DH/fumarate_Rdtase_cat_sf"/>
</dbReference>
<accession>A0A2A4FP59</accession>
<dbReference type="EMBL" id="NWUF01000026">
    <property type="protein sequence ID" value="PCE40545.1"/>
    <property type="molecule type" value="Genomic_DNA"/>
</dbReference>
<dbReference type="PANTHER" id="PTHR43400">
    <property type="entry name" value="FUMARATE REDUCTASE"/>
    <property type="match status" value="1"/>
</dbReference>
<dbReference type="SUPFAM" id="SSF51905">
    <property type="entry name" value="FAD/NAD(P)-binding domain"/>
    <property type="match status" value="1"/>
</dbReference>
<evidence type="ECO:0000313" key="7">
    <source>
        <dbReference type="Proteomes" id="UP000218934"/>
    </source>
</evidence>
<evidence type="ECO:0000256" key="2">
    <source>
        <dbReference type="ARBA" id="ARBA00022630"/>
    </source>
</evidence>
<evidence type="ECO:0000259" key="5">
    <source>
        <dbReference type="Pfam" id="PF00890"/>
    </source>
</evidence>
<reference evidence="6 7" key="1">
    <citation type="submission" date="2017-09" db="EMBL/GenBank/DDBJ databases">
        <title>The Catabolism of 3,6-Dichlorosalicylic acid is Initiated by the Cytochrome P450 Monooxygenase DsmABC in Rhizorhabdus dicambivorans Ndbn-20.</title>
        <authorList>
            <person name="Na L."/>
        </authorList>
    </citation>
    <scope>NUCLEOTIDE SEQUENCE [LARGE SCALE GENOMIC DNA]</scope>
    <source>
        <strain evidence="6 7">Ndbn-20m</strain>
    </source>
</reference>
<gene>
    <name evidence="6" type="ORF">COO09_19665</name>
</gene>
<dbReference type="InterPro" id="IPR036188">
    <property type="entry name" value="FAD/NAD-bd_sf"/>
</dbReference>
<keyword evidence="3" id="KW-0274">FAD</keyword>
<dbReference type="InterPro" id="IPR050315">
    <property type="entry name" value="FAD-oxidoreductase_2"/>
</dbReference>
<evidence type="ECO:0000313" key="6">
    <source>
        <dbReference type="EMBL" id="PCE40545.1"/>
    </source>
</evidence>
<proteinExistence type="predicted"/>
<dbReference type="PANTHER" id="PTHR43400:SF10">
    <property type="entry name" value="3-OXOSTEROID 1-DEHYDROGENASE"/>
    <property type="match status" value="1"/>
</dbReference>
<evidence type="ECO:0000256" key="4">
    <source>
        <dbReference type="ARBA" id="ARBA00023002"/>
    </source>
</evidence>
<protein>
    <submittedName>
        <fullName evidence="6">FAD-binding protein</fullName>
    </submittedName>
</protein>
<dbReference type="GO" id="GO:0016491">
    <property type="term" value="F:oxidoreductase activity"/>
    <property type="evidence" value="ECO:0007669"/>
    <property type="project" value="UniProtKB-KW"/>
</dbReference>
<name>A0A2A4FP59_9SPHN</name>
<comment type="caution">
    <text evidence="6">The sequence shown here is derived from an EMBL/GenBank/DDBJ whole genome shotgun (WGS) entry which is preliminary data.</text>
</comment>
<organism evidence="6 7">
    <name type="scientific">Rhizorhabdus dicambivorans</name>
    <dbReference type="NCBI Taxonomy" id="1850238"/>
    <lineage>
        <taxon>Bacteria</taxon>
        <taxon>Pseudomonadati</taxon>
        <taxon>Pseudomonadota</taxon>
        <taxon>Alphaproteobacteria</taxon>
        <taxon>Sphingomonadales</taxon>
        <taxon>Sphingomonadaceae</taxon>
        <taxon>Rhizorhabdus</taxon>
    </lineage>
</organism>
<comment type="cofactor">
    <cofactor evidence="1">
        <name>FAD</name>
        <dbReference type="ChEBI" id="CHEBI:57692"/>
    </cofactor>
</comment>
<keyword evidence="4" id="KW-0560">Oxidoreductase</keyword>
<dbReference type="SUPFAM" id="SSF56425">
    <property type="entry name" value="Succinate dehydrogenase/fumarate reductase flavoprotein, catalytic domain"/>
    <property type="match status" value="1"/>
</dbReference>
<evidence type="ECO:0000256" key="1">
    <source>
        <dbReference type="ARBA" id="ARBA00001974"/>
    </source>
</evidence>